<feature type="non-terminal residue" evidence="1">
    <location>
        <position position="140"/>
    </location>
</feature>
<evidence type="ECO:0000313" key="2">
    <source>
        <dbReference type="Proteomes" id="UP001162483"/>
    </source>
</evidence>
<evidence type="ECO:0000313" key="1">
    <source>
        <dbReference type="EMBL" id="CAI9556350.1"/>
    </source>
</evidence>
<dbReference type="InterPro" id="IPR013783">
    <property type="entry name" value="Ig-like_fold"/>
</dbReference>
<dbReference type="SUPFAM" id="SSF54001">
    <property type="entry name" value="Cysteine proteinases"/>
    <property type="match status" value="1"/>
</dbReference>
<dbReference type="PANTHER" id="PTHR11590">
    <property type="entry name" value="PROTEIN-GLUTAMINE GAMMA-GLUTAMYLTRANSFERASE"/>
    <property type="match status" value="1"/>
</dbReference>
<keyword evidence="2" id="KW-1185">Reference proteome</keyword>
<sequence>IIFSDGTKKRVSNDTKYIGKYISTKALGTDDRMDVTNMYKYPEGSIMEREIFYKAIDKLLQSPSVDFEKKLLLFRRKEEYKLHQGTGLHGAFSLFQKPTLGQDISMILSLKNTTPSSIKVIVNMTASSILYTGKHKHEIW</sequence>
<dbReference type="SUPFAM" id="SSF49309">
    <property type="entry name" value="Transglutaminase, two C-terminal domains"/>
    <property type="match status" value="1"/>
</dbReference>
<dbReference type="EMBL" id="CATNWA010008516">
    <property type="protein sequence ID" value="CAI9556350.1"/>
    <property type="molecule type" value="Genomic_DNA"/>
</dbReference>
<organism evidence="1 2">
    <name type="scientific">Staurois parvus</name>
    <dbReference type="NCBI Taxonomy" id="386267"/>
    <lineage>
        <taxon>Eukaryota</taxon>
        <taxon>Metazoa</taxon>
        <taxon>Chordata</taxon>
        <taxon>Craniata</taxon>
        <taxon>Vertebrata</taxon>
        <taxon>Euteleostomi</taxon>
        <taxon>Amphibia</taxon>
        <taxon>Batrachia</taxon>
        <taxon>Anura</taxon>
        <taxon>Neobatrachia</taxon>
        <taxon>Ranoidea</taxon>
        <taxon>Ranidae</taxon>
        <taxon>Staurois</taxon>
    </lineage>
</organism>
<comment type="caution">
    <text evidence="1">The sequence shown here is derived from an EMBL/GenBank/DDBJ whole genome shotgun (WGS) entry which is preliminary data.</text>
</comment>
<dbReference type="InterPro" id="IPR036985">
    <property type="entry name" value="Transglutaminase-like_sf"/>
</dbReference>
<proteinExistence type="predicted"/>
<gene>
    <name evidence="1" type="ORF">SPARVUS_LOCUS4538524</name>
</gene>
<protein>
    <submittedName>
        <fullName evidence="1">Uncharacterized protein</fullName>
    </submittedName>
</protein>
<dbReference type="Proteomes" id="UP001162483">
    <property type="component" value="Unassembled WGS sequence"/>
</dbReference>
<feature type="non-terminal residue" evidence="1">
    <location>
        <position position="1"/>
    </location>
</feature>
<dbReference type="Gene3D" id="3.90.260.10">
    <property type="entry name" value="Transglutaminase-like"/>
    <property type="match status" value="1"/>
</dbReference>
<dbReference type="InterPro" id="IPR050779">
    <property type="entry name" value="Transglutaminase"/>
</dbReference>
<dbReference type="InterPro" id="IPR038765">
    <property type="entry name" value="Papain-like_cys_pep_sf"/>
</dbReference>
<dbReference type="InterPro" id="IPR036238">
    <property type="entry name" value="Transglutaminase_C_sf"/>
</dbReference>
<dbReference type="Gene3D" id="2.60.40.10">
    <property type="entry name" value="Immunoglobulins"/>
    <property type="match status" value="1"/>
</dbReference>
<reference evidence="1" key="1">
    <citation type="submission" date="2023-05" db="EMBL/GenBank/DDBJ databases">
        <authorList>
            <person name="Stuckert A."/>
        </authorList>
    </citation>
    <scope>NUCLEOTIDE SEQUENCE</scope>
</reference>
<accession>A0ABN9C9H6</accession>
<dbReference type="PANTHER" id="PTHR11590:SF79">
    <property type="entry name" value="LOC100145475 PROTEIN"/>
    <property type="match status" value="1"/>
</dbReference>
<name>A0ABN9C9H6_9NEOB</name>